<dbReference type="Proteomes" id="UP000076079">
    <property type="component" value="Chromosome"/>
</dbReference>
<gene>
    <name evidence="2" type="ORF">LuPra_04407</name>
</gene>
<dbReference type="InterPro" id="IPR029024">
    <property type="entry name" value="TerB-like"/>
</dbReference>
<accession>A0A143PST9</accession>
<dbReference type="SUPFAM" id="SSF158682">
    <property type="entry name" value="TerB-like"/>
    <property type="match status" value="1"/>
</dbReference>
<dbReference type="EMBL" id="CP015136">
    <property type="protein sequence ID" value="AMY11160.1"/>
    <property type="molecule type" value="Genomic_DNA"/>
</dbReference>
<protein>
    <submittedName>
        <fullName evidence="2">Tellurite resistance protein</fullName>
    </submittedName>
</protein>
<dbReference type="RefSeq" id="WP_110172732.1">
    <property type="nucleotide sequence ID" value="NZ_CP015136.1"/>
</dbReference>
<dbReference type="AlphaFoldDB" id="A0A143PST9"/>
<organism evidence="2 3">
    <name type="scientific">Luteitalea pratensis</name>
    <dbReference type="NCBI Taxonomy" id="1855912"/>
    <lineage>
        <taxon>Bacteria</taxon>
        <taxon>Pseudomonadati</taxon>
        <taxon>Acidobacteriota</taxon>
        <taxon>Vicinamibacteria</taxon>
        <taxon>Vicinamibacterales</taxon>
        <taxon>Vicinamibacteraceae</taxon>
        <taxon>Luteitalea</taxon>
    </lineage>
</organism>
<dbReference type="Gene3D" id="1.10.3680.10">
    <property type="entry name" value="TerB-like"/>
    <property type="match status" value="1"/>
</dbReference>
<dbReference type="Pfam" id="PF05099">
    <property type="entry name" value="TerB"/>
    <property type="match status" value="1"/>
</dbReference>
<evidence type="ECO:0000313" key="3">
    <source>
        <dbReference type="Proteomes" id="UP000076079"/>
    </source>
</evidence>
<proteinExistence type="predicted"/>
<reference evidence="2 3" key="1">
    <citation type="journal article" date="2016" name="Genome Announc.">
        <title>First Complete Genome Sequence of a Subdivision 6 Acidobacterium Strain.</title>
        <authorList>
            <person name="Huang S."/>
            <person name="Vieira S."/>
            <person name="Bunk B."/>
            <person name="Riedel T."/>
            <person name="Sproer C."/>
            <person name="Overmann J."/>
        </authorList>
    </citation>
    <scope>NUCLEOTIDE SEQUENCE [LARGE SCALE GENOMIC DNA]</scope>
    <source>
        <strain evidence="3">DSM 100886 HEG_-6_39</strain>
    </source>
</reference>
<keyword evidence="3" id="KW-1185">Reference proteome</keyword>
<sequence>MLSALFRTLGLGADAASTQETETVSRIATVLSGVSPERARLLAAFAYLLGRVAFADHEVSADERAVMEARLATEGDVSPEQAEHLVQLAVVATGSHGAAEDYQVAREFEALATRDEKLQLLRALFTVSAQEGITTVEDTEISRIANVLRLDRADVTALRHEFRDAINARQARRS</sequence>
<evidence type="ECO:0000313" key="2">
    <source>
        <dbReference type="EMBL" id="AMY11160.1"/>
    </source>
</evidence>
<feature type="domain" description="Co-chaperone DjlA N-terminal" evidence="1">
    <location>
        <begin position="44"/>
        <end position="159"/>
    </location>
</feature>
<dbReference type="KEGG" id="abac:LuPra_04407"/>
<evidence type="ECO:0000259" key="1">
    <source>
        <dbReference type="Pfam" id="PF05099"/>
    </source>
</evidence>
<name>A0A143PST9_LUTPR</name>
<reference evidence="3" key="2">
    <citation type="submission" date="2016-04" db="EMBL/GenBank/DDBJ databases">
        <title>First Complete Genome Sequence of a Subdivision 6 Acidobacterium.</title>
        <authorList>
            <person name="Huang S."/>
            <person name="Vieira S."/>
            <person name="Bunk B."/>
            <person name="Riedel T."/>
            <person name="Sproeer C."/>
            <person name="Overmann J."/>
        </authorList>
    </citation>
    <scope>NUCLEOTIDE SEQUENCE [LARGE SCALE GENOMIC DNA]</scope>
    <source>
        <strain evidence="3">DSM 100886 HEG_-6_39</strain>
    </source>
</reference>
<dbReference type="InterPro" id="IPR007791">
    <property type="entry name" value="DjlA_N"/>
</dbReference>